<dbReference type="SUPFAM" id="SSF53474">
    <property type="entry name" value="alpha/beta-Hydrolases"/>
    <property type="match status" value="1"/>
</dbReference>
<dbReference type="InterPro" id="IPR050300">
    <property type="entry name" value="GDXG_lipolytic_enzyme"/>
</dbReference>
<reference evidence="3" key="1">
    <citation type="submission" date="2016-07" db="EMBL/GenBank/DDBJ databases">
        <title>Genomics reveals synergistic degradation of pyrene by five bacteria in a mangrove sediment-derived bacterial consortium.</title>
        <authorList>
            <person name="Wanapaisan P."/>
            <person name="Vejarano F."/>
            <person name="Chakraborty J."/>
            <person name="Shintani M."/>
            <person name="Muangchinda C."/>
            <person name="Laothamteep N."/>
            <person name="Suzuki-Minakuchi C."/>
            <person name="Inoue K."/>
            <person name="Nojiri H."/>
            <person name="Pinyakong O."/>
        </authorList>
    </citation>
    <scope>NUCLEOTIDE SEQUENCE</scope>
    <source>
        <strain evidence="3">PW1</strain>
    </source>
</reference>
<dbReference type="PANTHER" id="PTHR48081">
    <property type="entry name" value="AB HYDROLASE SUPERFAMILY PROTEIN C4A8.06C"/>
    <property type="match status" value="1"/>
</dbReference>
<dbReference type="InterPro" id="IPR013094">
    <property type="entry name" value="AB_hydrolase_3"/>
</dbReference>
<dbReference type="EMBL" id="LC171366">
    <property type="protein sequence ID" value="BBA73758.1"/>
    <property type="molecule type" value="Genomic_DNA"/>
</dbReference>
<evidence type="ECO:0000256" key="1">
    <source>
        <dbReference type="ARBA" id="ARBA00022801"/>
    </source>
</evidence>
<name>A0A292GLY1_9HYPH</name>
<proteinExistence type="predicted"/>
<protein>
    <submittedName>
        <fullName evidence="3">Alpha/beta hydrolase domain-containing protein</fullName>
    </submittedName>
</protein>
<dbReference type="Pfam" id="PF07859">
    <property type="entry name" value="Abhydrolase_3"/>
    <property type="match status" value="1"/>
</dbReference>
<feature type="domain" description="Alpha/beta hydrolase fold-3" evidence="2">
    <location>
        <begin position="46"/>
        <end position="244"/>
    </location>
</feature>
<organism evidence="3">
    <name type="scientific">Ochrobactrum sp. PW1</name>
    <dbReference type="NCBI Taxonomy" id="1882222"/>
    <lineage>
        <taxon>Bacteria</taxon>
        <taxon>Pseudomonadati</taxon>
        <taxon>Pseudomonadota</taxon>
        <taxon>Alphaproteobacteria</taxon>
        <taxon>Hyphomicrobiales</taxon>
        <taxon>Brucellaceae</taxon>
        <taxon>Brucella/Ochrobactrum group</taxon>
        <taxon>Ochrobactrum</taxon>
    </lineage>
</organism>
<evidence type="ECO:0000259" key="2">
    <source>
        <dbReference type="Pfam" id="PF07859"/>
    </source>
</evidence>
<dbReference type="InterPro" id="IPR029058">
    <property type="entry name" value="AB_hydrolase_fold"/>
</dbReference>
<sequence length="283" mass="30291">MCEKFSVEKLQVPGRLHGQAHGQAGDCTCKARIYRGTKLLSPPPVVLHLHGGAFSASCLGACERVAETLAEAGAVVVSPEYSSACLNPFPAALEIVYSILTSMRARCPEFAHKKSMLFVAGEEAGGNLAAGVALMARDQYLTDLKGQILLSPMLDPCLATASFRKYCPESAVKTMSDGWQHYLGECAGFTHPYAAPALCTRLAGLAPTLLVTSAQCPMRDETQAYAERLRQAGVKVQSHVLPGKAGWIPENKVAGTDWSPQEHKLVDLFSDFFRQAGAKPIAA</sequence>
<dbReference type="PANTHER" id="PTHR48081:SF8">
    <property type="entry name" value="ALPHA_BETA HYDROLASE FOLD-3 DOMAIN-CONTAINING PROTEIN-RELATED"/>
    <property type="match status" value="1"/>
</dbReference>
<evidence type="ECO:0000313" key="3">
    <source>
        <dbReference type="EMBL" id="BBA73758.1"/>
    </source>
</evidence>
<keyword evidence="1 3" id="KW-0378">Hydrolase</keyword>
<dbReference type="GO" id="GO:0016787">
    <property type="term" value="F:hydrolase activity"/>
    <property type="evidence" value="ECO:0007669"/>
    <property type="project" value="UniProtKB-KW"/>
</dbReference>
<dbReference type="Gene3D" id="3.40.50.1820">
    <property type="entry name" value="alpha/beta hydrolase"/>
    <property type="match status" value="1"/>
</dbReference>
<accession>A0A292GLY1</accession>
<dbReference type="AlphaFoldDB" id="A0A292GLY1"/>